<feature type="compositionally biased region" description="Basic residues" evidence="1">
    <location>
        <begin position="1"/>
        <end position="12"/>
    </location>
</feature>
<keyword evidence="4" id="KW-1185">Reference proteome</keyword>
<dbReference type="AlphaFoldDB" id="A0A084VTR0"/>
<dbReference type="VEuPathDB" id="VectorBase:ASIC008965"/>
<feature type="region of interest" description="Disordered" evidence="1">
    <location>
        <begin position="105"/>
        <end position="133"/>
    </location>
</feature>
<dbReference type="EMBL" id="ATLV01016450">
    <property type="status" value="NOT_ANNOTATED_CDS"/>
    <property type="molecule type" value="Genomic_DNA"/>
</dbReference>
<feature type="compositionally biased region" description="Low complexity" evidence="1">
    <location>
        <begin position="27"/>
        <end position="39"/>
    </location>
</feature>
<evidence type="ECO:0000313" key="4">
    <source>
        <dbReference type="Proteomes" id="UP000030765"/>
    </source>
</evidence>
<feature type="region of interest" description="Disordered" evidence="1">
    <location>
        <begin position="147"/>
        <end position="173"/>
    </location>
</feature>
<sequence>MWNKLFKSKSKSSKNLSNRSCSGTGLSAADPAAGGPSSSVAQFEQYGSSVGVAPEPVRMRSRSAVRDPDALDLATSHRDSIGVQMCGIPMRRSKLSSAFKSLSLKRSASKSRLKLAPQGSTAPDGSNPPAAPLLADEYDVLVAGKRASLRPCKSGTNQDHTPGAVERRRRERL</sequence>
<proteinExistence type="predicted"/>
<gene>
    <name evidence="2" type="ORF">ZHAS_00008965</name>
</gene>
<dbReference type="VEuPathDB" id="VectorBase:ASIS006677"/>
<feature type="region of interest" description="Disordered" evidence="1">
    <location>
        <begin position="1"/>
        <end position="71"/>
    </location>
</feature>
<reference evidence="3" key="2">
    <citation type="submission" date="2020-05" db="UniProtKB">
        <authorList>
            <consortium name="EnsemblMetazoa"/>
        </authorList>
    </citation>
    <scope>IDENTIFICATION</scope>
</reference>
<accession>A0A084VTR0</accession>
<organism evidence="2">
    <name type="scientific">Anopheles sinensis</name>
    <name type="common">Mosquito</name>
    <dbReference type="NCBI Taxonomy" id="74873"/>
    <lineage>
        <taxon>Eukaryota</taxon>
        <taxon>Metazoa</taxon>
        <taxon>Ecdysozoa</taxon>
        <taxon>Arthropoda</taxon>
        <taxon>Hexapoda</taxon>
        <taxon>Insecta</taxon>
        <taxon>Pterygota</taxon>
        <taxon>Neoptera</taxon>
        <taxon>Endopterygota</taxon>
        <taxon>Diptera</taxon>
        <taxon>Nematocera</taxon>
        <taxon>Culicoidea</taxon>
        <taxon>Culicidae</taxon>
        <taxon>Anophelinae</taxon>
        <taxon>Anopheles</taxon>
    </lineage>
</organism>
<dbReference type="EMBL" id="KE525091">
    <property type="protein sequence ID" value="KFB41354.1"/>
    <property type="molecule type" value="Genomic_DNA"/>
</dbReference>
<name>A0A084VTR0_ANOSI</name>
<evidence type="ECO:0000256" key="1">
    <source>
        <dbReference type="SAM" id="MobiDB-lite"/>
    </source>
</evidence>
<dbReference type="EnsemblMetazoa" id="ASIC008965-RA">
    <property type="protein sequence ID" value="ASIC008965-PA"/>
    <property type="gene ID" value="ASIC008965"/>
</dbReference>
<dbReference type="Proteomes" id="UP000030765">
    <property type="component" value="Unassembled WGS sequence"/>
</dbReference>
<protein>
    <submittedName>
        <fullName evidence="2 3">Uncharacterized protein</fullName>
    </submittedName>
</protein>
<dbReference type="OMA" id="SIGVQMC"/>
<reference evidence="2 4" key="1">
    <citation type="journal article" date="2014" name="BMC Genomics">
        <title>Genome sequence of Anopheles sinensis provides insight into genetics basis of mosquito competence for malaria parasites.</title>
        <authorList>
            <person name="Zhou D."/>
            <person name="Zhang D."/>
            <person name="Ding G."/>
            <person name="Shi L."/>
            <person name="Hou Q."/>
            <person name="Ye Y."/>
            <person name="Xu Y."/>
            <person name="Zhou H."/>
            <person name="Xiong C."/>
            <person name="Li S."/>
            <person name="Yu J."/>
            <person name="Hong S."/>
            <person name="Yu X."/>
            <person name="Zou P."/>
            <person name="Chen C."/>
            <person name="Chang X."/>
            <person name="Wang W."/>
            <person name="Lv Y."/>
            <person name="Sun Y."/>
            <person name="Ma L."/>
            <person name="Shen B."/>
            <person name="Zhu C."/>
        </authorList>
    </citation>
    <scope>NUCLEOTIDE SEQUENCE [LARGE SCALE GENOMIC DNA]</scope>
</reference>
<evidence type="ECO:0000313" key="3">
    <source>
        <dbReference type="EnsemblMetazoa" id="ASIC008965-PA"/>
    </source>
</evidence>
<evidence type="ECO:0000313" key="2">
    <source>
        <dbReference type="EMBL" id="KFB41354.1"/>
    </source>
</evidence>